<feature type="transmembrane region" description="Helical" evidence="1">
    <location>
        <begin position="6"/>
        <end position="27"/>
    </location>
</feature>
<evidence type="ECO:0000313" key="3">
    <source>
        <dbReference type="Proteomes" id="UP001064087"/>
    </source>
</evidence>
<sequence>MPALSIFWFALTGLIFAIWAMQMFRGLSRLFQAARARADARGAMWPTPIEQLTSFRDFLTEPEYRRDRRRLLILTLLMFAAISGQMMLNPPT</sequence>
<accession>A0ABY6DEW7</accession>
<name>A0ABY6DEW7_9RHOB</name>
<protein>
    <submittedName>
        <fullName evidence="2">Uncharacterized protein</fullName>
    </submittedName>
</protein>
<organism evidence="2 3">
    <name type="scientific">Roseovarius pelagicus</name>
    <dbReference type="NCBI Taxonomy" id="2980108"/>
    <lineage>
        <taxon>Bacteria</taxon>
        <taxon>Pseudomonadati</taxon>
        <taxon>Pseudomonadota</taxon>
        <taxon>Alphaproteobacteria</taxon>
        <taxon>Rhodobacterales</taxon>
        <taxon>Roseobacteraceae</taxon>
        <taxon>Roseovarius</taxon>
    </lineage>
</organism>
<evidence type="ECO:0000313" key="2">
    <source>
        <dbReference type="EMBL" id="UXX84697.1"/>
    </source>
</evidence>
<keyword evidence="3" id="KW-1185">Reference proteome</keyword>
<keyword evidence="1" id="KW-0812">Transmembrane</keyword>
<keyword evidence="1" id="KW-1133">Transmembrane helix</keyword>
<reference evidence="2" key="1">
    <citation type="submission" date="2022-10" db="EMBL/GenBank/DDBJ databases">
        <title>Roseovarius pelagicus sp. nov., isolated from Arctic seawater.</title>
        <authorList>
            <person name="Hong Y.W."/>
            <person name="Hwang C.Y."/>
        </authorList>
    </citation>
    <scope>NUCLEOTIDE SEQUENCE</scope>
    <source>
        <strain evidence="2">HL-MP18</strain>
    </source>
</reference>
<dbReference type="EMBL" id="CP106738">
    <property type="protein sequence ID" value="UXX84697.1"/>
    <property type="molecule type" value="Genomic_DNA"/>
</dbReference>
<feature type="transmembrane region" description="Helical" evidence="1">
    <location>
        <begin position="71"/>
        <end position="88"/>
    </location>
</feature>
<dbReference type="Proteomes" id="UP001064087">
    <property type="component" value="Chromosome"/>
</dbReference>
<proteinExistence type="predicted"/>
<keyword evidence="1" id="KW-0472">Membrane</keyword>
<dbReference type="RefSeq" id="WP_165196356.1">
    <property type="nucleotide sequence ID" value="NZ_CP106738.1"/>
</dbReference>
<evidence type="ECO:0000256" key="1">
    <source>
        <dbReference type="SAM" id="Phobius"/>
    </source>
</evidence>
<gene>
    <name evidence="2" type="ORF">N7U68_08705</name>
</gene>